<name>A0A4R0MBR0_9SPHI</name>
<comment type="caution">
    <text evidence="1">The sequence shown here is derived from an EMBL/GenBank/DDBJ whole genome shotgun (WGS) entry which is preliminary data.</text>
</comment>
<evidence type="ECO:0000313" key="2">
    <source>
        <dbReference type="Proteomes" id="UP000291117"/>
    </source>
</evidence>
<dbReference type="RefSeq" id="WP_131612807.1">
    <property type="nucleotide sequence ID" value="NZ_SJSM01000036.1"/>
</dbReference>
<dbReference type="EMBL" id="SJSM01000036">
    <property type="protein sequence ID" value="TCC83740.1"/>
    <property type="molecule type" value="Genomic_DNA"/>
</dbReference>
<protein>
    <submittedName>
        <fullName evidence="1">Uncharacterized protein</fullName>
    </submittedName>
</protein>
<reference evidence="1 2" key="1">
    <citation type="submission" date="2019-02" db="EMBL/GenBank/DDBJ databases">
        <title>Pedobacter sp. RP-3-8 sp. nov., isolated from Arctic soil.</title>
        <authorList>
            <person name="Dahal R.H."/>
        </authorList>
    </citation>
    <scope>NUCLEOTIDE SEQUENCE [LARGE SCALE GENOMIC DNA]</scope>
    <source>
        <strain evidence="1 2">RP-3-8</strain>
    </source>
</reference>
<accession>A0A4R0MBR0</accession>
<sequence length="201" mass="23049">MAKSLSNQPIRMTFMQSITIIFRKVAFNFQTERPKIFKRVGKTNSKPIENIHLNYQLRDISFQLIKTLCAPLFHEQSRDQKLTFVLKTNLNLLIMKKLLFVLFLSFACSSIYAQIKANMPSAPVYSNGESYGYYIDEIPGAVSYVWSVEGTSGAIIWTMPWDEKIVDLTFSRPGYSHIYCTVTMSDDSVEVYQYDTGASDE</sequence>
<gene>
    <name evidence="1" type="ORF">EZ444_25860</name>
</gene>
<dbReference type="OrthoDB" id="770053at2"/>
<keyword evidence="2" id="KW-1185">Reference proteome</keyword>
<proteinExistence type="predicted"/>
<evidence type="ECO:0000313" key="1">
    <source>
        <dbReference type="EMBL" id="TCC83740.1"/>
    </source>
</evidence>
<organism evidence="1 2">
    <name type="scientific">Pedobacter hiemivivus</name>
    <dbReference type="NCBI Taxonomy" id="2530454"/>
    <lineage>
        <taxon>Bacteria</taxon>
        <taxon>Pseudomonadati</taxon>
        <taxon>Bacteroidota</taxon>
        <taxon>Sphingobacteriia</taxon>
        <taxon>Sphingobacteriales</taxon>
        <taxon>Sphingobacteriaceae</taxon>
        <taxon>Pedobacter</taxon>
    </lineage>
</organism>
<dbReference type="Proteomes" id="UP000291117">
    <property type="component" value="Unassembled WGS sequence"/>
</dbReference>
<dbReference type="AlphaFoldDB" id="A0A4R0MBR0"/>